<dbReference type="PANTHER" id="PTHR36582:SF2">
    <property type="entry name" value="ANTITOXIN PARD"/>
    <property type="match status" value="1"/>
</dbReference>
<gene>
    <name evidence="2" type="ordered locus">RPC_0160</name>
</gene>
<protein>
    <submittedName>
        <fullName evidence="2">Putative transcriptional regulators, CopG/Arc/MetJ DNA-binding domain</fullName>
    </submittedName>
</protein>
<dbReference type="STRING" id="316056.RPC_0160"/>
<keyword evidence="2" id="KW-0238">DNA-binding</keyword>
<accession>Q21D01</accession>
<evidence type="ECO:0000256" key="1">
    <source>
        <dbReference type="SAM" id="Coils"/>
    </source>
</evidence>
<feature type="coiled-coil region" evidence="1">
    <location>
        <begin position="70"/>
        <end position="97"/>
    </location>
</feature>
<name>Q21D01_RHOPB</name>
<dbReference type="GO" id="GO:0003677">
    <property type="term" value="F:DNA binding"/>
    <property type="evidence" value="ECO:0007669"/>
    <property type="project" value="UniProtKB-KW"/>
</dbReference>
<dbReference type="Gene3D" id="6.10.10.120">
    <property type="entry name" value="Antitoxin ParD1-like"/>
    <property type="match status" value="1"/>
</dbReference>
<dbReference type="PANTHER" id="PTHR36582">
    <property type="entry name" value="ANTITOXIN PARD"/>
    <property type="match status" value="1"/>
</dbReference>
<dbReference type="InterPro" id="IPR022789">
    <property type="entry name" value="ParD"/>
</dbReference>
<dbReference type="NCBIfam" id="TIGR02606">
    <property type="entry name" value="antidote_CC2985"/>
    <property type="match status" value="1"/>
</dbReference>
<sequence>MASYHIGKHFEDLIDELIKSGRYASANEVICDGLGLLEDRELLRAAKIEALRVEIQKGIDSGPGREIDGKTLAEEIKARGRQELAAAEQELAAAKHGS</sequence>
<organism evidence="2">
    <name type="scientific">Rhodopseudomonas palustris (strain BisB18)</name>
    <dbReference type="NCBI Taxonomy" id="316056"/>
    <lineage>
        <taxon>Bacteria</taxon>
        <taxon>Pseudomonadati</taxon>
        <taxon>Pseudomonadota</taxon>
        <taxon>Alphaproteobacteria</taxon>
        <taxon>Hyphomicrobiales</taxon>
        <taxon>Nitrobacteraceae</taxon>
        <taxon>Rhodopseudomonas</taxon>
    </lineage>
</organism>
<dbReference type="RefSeq" id="WP_011470643.1">
    <property type="nucleotide sequence ID" value="NC_007925.1"/>
</dbReference>
<keyword evidence="1" id="KW-0175">Coiled coil</keyword>
<dbReference type="InterPro" id="IPR038296">
    <property type="entry name" value="ParD_sf"/>
</dbReference>
<dbReference type="OrthoDB" id="9815501at2"/>
<dbReference type="Pfam" id="PF03693">
    <property type="entry name" value="ParD_antitoxin"/>
    <property type="match status" value="1"/>
</dbReference>
<evidence type="ECO:0000313" key="2">
    <source>
        <dbReference type="EMBL" id="ABD85735.1"/>
    </source>
</evidence>
<dbReference type="HOGENOM" id="CLU_144805_4_2_5"/>
<reference evidence="2" key="1">
    <citation type="submission" date="2006-03" db="EMBL/GenBank/DDBJ databases">
        <title>Complete sequence of Rhodopseudomonas palustris BisB18.</title>
        <authorList>
            <consortium name="US DOE Joint Genome Institute"/>
            <person name="Copeland A."/>
            <person name="Lucas S."/>
            <person name="Lapidus A."/>
            <person name="Barry K."/>
            <person name="Detter J.C."/>
            <person name="Glavina del Rio T."/>
            <person name="Hammon N."/>
            <person name="Israni S."/>
            <person name="Dalin E."/>
            <person name="Tice H."/>
            <person name="Pitluck S."/>
            <person name="Chain P."/>
            <person name="Malfatti S."/>
            <person name="Shin M."/>
            <person name="Vergez L."/>
            <person name="Schmutz J."/>
            <person name="Larimer F."/>
            <person name="Land M."/>
            <person name="Hauser L."/>
            <person name="Pelletier D.A."/>
            <person name="Kyrpides N."/>
            <person name="Anderson I."/>
            <person name="Oda Y."/>
            <person name="Harwood C.S."/>
            <person name="Richardson P."/>
        </authorList>
    </citation>
    <scope>NUCLEOTIDE SEQUENCE [LARGE SCALE GENOMIC DNA]</scope>
    <source>
        <strain evidence="2">BisB18</strain>
    </source>
</reference>
<dbReference type="KEGG" id="rpc:RPC_0160"/>
<dbReference type="AlphaFoldDB" id="Q21D01"/>
<proteinExistence type="predicted"/>
<dbReference type="EMBL" id="CP000301">
    <property type="protein sequence ID" value="ABD85735.1"/>
    <property type="molecule type" value="Genomic_DNA"/>
</dbReference>
<dbReference type="eggNOG" id="COG3609">
    <property type="taxonomic scope" value="Bacteria"/>
</dbReference>